<organism evidence="1 2">
    <name type="scientific">Hygrophoropsis aurantiaca</name>
    <dbReference type="NCBI Taxonomy" id="72124"/>
    <lineage>
        <taxon>Eukaryota</taxon>
        <taxon>Fungi</taxon>
        <taxon>Dikarya</taxon>
        <taxon>Basidiomycota</taxon>
        <taxon>Agaricomycotina</taxon>
        <taxon>Agaricomycetes</taxon>
        <taxon>Agaricomycetidae</taxon>
        <taxon>Boletales</taxon>
        <taxon>Coniophorineae</taxon>
        <taxon>Hygrophoropsidaceae</taxon>
        <taxon>Hygrophoropsis</taxon>
    </lineage>
</organism>
<gene>
    <name evidence="1" type="ORF">BJ138DRAFT_1113260</name>
</gene>
<comment type="caution">
    <text evidence="1">The sequence shown here is derived from an EMBL/GenBank/DDBJ whole genome shotgun (WGS) entry which is preliminary data.</text>
</comment>
<keyword evidence="2" id="KW-1185">Reference proteome</keyword>
<name>A0ACB8AE92_9AGAM</name>
<reference evidence="1" key="1">
    <citation type="journal article" date="2021" name="New Phytol.">
        <title>Evolutionary innovations through gain and loss of genes in the ectomycorrhizal Boletales.</title>
        <authorList>
            <person name="Wu G."/>
            <person name="Miyauchi S."/>
            <person name="Morin E."/>
            <person name="Kuo A."/>
            <person name="Drula E."/>
            <person name="Varga T."/>
            <person name="Kohler A."/>
            <person name="Feng B."/>
            <person name="Cao Y."/>
            <person name="Lipzen A."/>
            <person name="Daum C."/>
            <person name="Hundley H."/>
            <person name="Pangilinan J."/>
            <person name="Johnson J."/>
            <person name="Barry K."/>
            <person name="LaButti K."/>
            <person name="Ng V."/>
            <person name="Ahrendt S."/>
            <person name="Min B."/>
            <person name="Choi I.G."/>
            <person name="Park H."/>
            <person name="Plett J.M."/>
            <person name="Magnuson J."/>
            <person name="Spatafora J.W."/>
            <person name="Nagy L.G."/>
            <person name="Henrissat B."/>
            <person name="Grigoriev I.V."/>
            <person name="Yang Z.L."/>
            <person name="Xu J."/>
            <person name="Martin F.M."/>
        </authorList>
    </citation>
    <scope>NUCLEOTIDE SEQUENCE</scope>
    <source>
        <strain evidence="1">ATCC 28755</strain>
    </source>
</reference>
<dbReference type="Proteomes" id="UP000790377">
    <property type="component" value="Unassembled WGS sequence"/>
</dbReference>
<evidence type="ECO:0000313" key="1">
    <source>
        <dbReference type="EMBL" id="KAH7911386.1"/>
    </source>
</evidence>
<proteinExistence type="predicted"/>
<protein>
    <submittedName>
        <fullName evidence="1">Uncharacterized protein</fullName>
    </submittedName>
</protein>
<accession>A0ACB8AE92</accession>
<sequence>MFSSLDPLEEKFRLVEEASERRAREEQQRRDAEPVDYPSGPSNSHRRKKSPLEGETGNDTTASSLATVASKSAFYHTLANPRSVESFISEGAEVDDDTYHQEDAHHVTQVERIAGRQTLPKSVGAILPRRLSRTQSQNVLSSGNTVVIGVSVEEATIDTSHPRHEGARATAYATKSPALRNRASTLTFPSGQTSANGFMARAKGLAQKIRRISKAGTPGDKP</sequence>
<dbReference type="EMBL" id="MU267680">
    <property type="protein sequence ID" value="KAH7911386.1"/>
    <property type="molecule type" value="Genomic_DNA"/>
</dbReference>
<evidence type="ECO:0000313" key="2">
    <source>
        <dbReference type="Proteomes" id="UP000790377"/>
    </source>
</evidence>